<name>A0ABX1LR60_9CYAN</name>
<dbReference type="RefSeq" id="WP_169361591.1">
    <property type="nucleotide sequence ID" value="NZ_JAAVJL010000001.1"/>
</dbReference>
<sequence>MKVDCSNASTTNLEVLEFQGQQSTENVREIKSEQILCQHCLRTASNGIKCQGMCVADSGY</sequence>
<reference evidence="1 2" key="1">
    <citation type="submission" date="2020-03" db="EMBL/GenBank/DDBJ databases">
        <title>Draft Genome Sequence of 2-Methylisoborneol Producing Pseudanabaena yagii Strain GIHE-NHR1 Isolated from North Han River in South Korea.</title>
        <authorList>
            <person name="Jeong J."/>
        </authorList>
    </citation>
    <scope>NUCLEOTIDE SEQUENCE [LARGE SCALE GENOMIC DNA]</scope>
    <source>
        <strain evidence="1 2">GIHE-NHR1</strain>
    </source>
</reference>
<protein>
    <submittedName>
        <fullName evidence="1">Uncharacterized protein</fullName>
    </submittedName>
</protein>
<evidence type="ECO:0000313" key="1">
    <source>
        <dbReference type="EMBL" id="NMF57309.1"/>
    </source>
</evidence>
<proteinExistence type="predicted"/>
<keyword evidence="2" id="KW-1185">Reference proteome</keyword>
<accession>A0ABX1LR60</accession>
<dbReference type="Proteomes" id="UP000738376">
    <property type="component" value="Unassembled WGS sequence"/>
</dbReference>
<evidence type="ECO:0000313" key="2">
    <source>
        <dbReference type="Proteomes" id="UP000738376"/>
    </source>
</evidence>
<dbReference type="EMBL" id="JAAVJL010000001">
    <property type="protein sequence ID" value="NMF57309.1"/>
    <property type="molecule type" value="Genomic_DNA"/>
</dbReference>
<gene>
    <name evidence="1" type="ORF">HC246_04560</name>
</gene>
<comment type="caution">
    <text evidence="1">The sequence shown here is derived from an EMBL/GenBank/DDBJ whole genome shotgun (WGS) entry which is preliminary data.</text>
</comment>
<organism evidence="1 2">
    <name type="scientific">Pseudanabaena yagii GIHE-NHR1</name>
    <dbReference type="NCBI Taxonomy" id="2722753"/>
    <lineage>
        <taxon>Bacteria</taxon>
        <taxon>Bacillati</taxon>
        <taxon>Cyanobacteriota</taxon>
        <taxon>Cyanophyceae</taxon>
        <taxon>Pseudanabaenales</taxon>
        <taxon>Pseudanabaenaceae</taxon>
        <taxon>Pseudanabaena</taxon>
        <taxon>Pseudanabaena yagii</taxon>
    </lineage>
</organism>